<dbReference type="EMBL" id="CAID01000004">
    <property type="protein sequence ID" value="CAL51429.1"/>
    <property type="molecule type" value="Genomic_DNA"/>
</dbReference>
<dbReference type="AlphaFoldDB" id="Q01BL7"/>
<feature type="repeat" description="ANK" evidence="3">
    <location>
        <begin position="240"/>
        <end position="272"/>
    </location>
</feature>
<evidence type="ECO:0000256" key="4">
    <source>
        <dbReference type="SAM" id="MobiDB-lite"/>
    </source>
</evidence>
<keyword evidence="2 3" id="KW-0040">ANK repeat</keyword>
<keyword evidence="7" id="KW-1185">Reference proteome</keyword>
<sequence>MGDGCETHRRASTASSSPPTPTPSERWRGWMTEAIERDGAETIEILAKMPNASCRGVVACMRRVTPERDARTLEALVEALISIEERTHGEDRVSEAIDGHTGCDAICWCAKLGSGSGVRALASRTSKATVDALETTRTSAVMCACIGASRALTPTQLSKASGSSVGRAWADDAEVVRRTRERYADALVAALECRSEEVNERAPNGWTPLTFACRHAEVLGTEMIEFLLNAGAEVNLPDARGTTALAHAASADSFEVCRLLRDAGADASVRDARGFTPAMTAAFRNPGNVKLLAALAIDSH</sequence>
<dbReference type="STRING" id="70448.Q01BL7"/>
<dbReference type="OrthoDB" id="20872at2759"/>
<reference evidence="5 7" key="1">
    <citation type="journal article" date="2006" name="Proc. Natl. Acad. Sci. U.S.A.">
        <title>Genome analysis of the smallest free-living eukaryote Ostreococcus tauri unveils many unique features.</title>
        <authorList>
            <person name="Derelle E."/>
            <person name="Ferraz C."/>
            <person name="Rombauts S."/>
            <person name="Rouze P."/>
            <person name="Worden A.Z."/>
            <person name="Robbens S."/>
            <person name="Partensky F."/>
            <person name="Degroeve S."/>
            <person name="Echeynie S."/>
            <person name="Cooke R."/>
            <person name="Saeys Y."/>
            <person name="Wuyts J."/>
            <person name="Jabbari K."/>
            <person name="Bowler C."/>
            <person name="Panaud O."/>
            <person name="Piegu B."/>
            <person name="Ball S.G."/>
            <person name="Ral J.-P."/>
            <person name="Bouget F.-Y."/>
            <person name="Piganeau G."/>
            <person name="De Baets B."/>
            <person name="Picard A."/>
            <person name="Delseny M."/>
            <person name="Demaille J."/>
            <person name="Van de Peer Y."/>
            <person name="Moreau H."/>
        </authorList>
    </citation>
    <scope>NUCLEOTIDE SEQUENCE [LARGE SCALE GENOMIC DNA]</scope>
    <source>
        <strain evidence="5 7">OTTH0595</strain>
    </source>
</reference>
<dbReference type="GeneID" id="9834157"/>
<feature type="region of interest" description="Disordered" evidence="4">
    <location>
        <begin position="1"/>
        <end position="27"/>
    </location>
</feature>
<dbReference type="PROSITE" id="PS50297">
    <property type="entry name" value="ANK_REP_REGION"/>
    <property type="match status" value="2"/>
</dbReference>
<dbReference type="InterPro" id="IPR050889">
    <property type="entry name" value="Dendritic_Spine_Reg/Scaffold"/>
</dbReference>
<reference evidence="5" key="2">
    <citation type="journal article" date="2014" name="BMC Genomics">
        <title>An improved genome of the model marine alga Ostreococcus tauri unfolds by assessing Illumina de novo assemblies.</title>
        <authorList>
            <person name="Blanc-Mathieu R."/>
            <person name="Verhelst B."/>
            <person name="Derelle E."/>
            <person name="Rombauts S."/>
            <person name="Bouget F.Y."/>
            <person name="Carre I."/>
            <person name="Chateau A."/>
            <person name="Eyre-Walker A."/>
            <person name="Grimsley N."/>
            <person name="Moreau H."/>
            <person name="Piegu B."/>
            <person name="Rivals E."/>
            <person name="Schackwitz W."/>
            <person name="Van de Peer Y."/>
            <person name="Piganeau G."/>
        </authorList>
    </citation>
    <scope>NUCLEOTIDE SEQUENCE</scope>
    <source>
        <strain evidence="5">RCC4221</strain>
    </source>
</reference>
<dbReference type="Proteomes" id="UP000009170">
    <property type="component" value="Unassembled WGS sequence"/>
</dbReference>
<dbReference type="RefSeq" id="XP_003078549.1">
    <property type="nucleotide sequence ID" value="XM_003078501.1"/>
</dbReference>
<evidence type="ECO:0000313" key="5">
    <source>
        <dbReference type="EMBL" id="CAL51429.1"/>
    </source>
</evidence>
<dbReference type="PANTHER" id="PTHR24166">
    <property type="entry name" value="ROLLING PEBBLES, ISOFORM B"/>
    <property type="match status" value="1"/>
</dbReference>
<dbReference type="OMA" id="IEERTHG"/>
<dbReference type="InterPro" id="IPR036770">
    <property type="entry name" value="Ankyrin_rpt-contain_sf"/>
</dbReference>
<accession>A0A1Y5IQG3</accession>
<evidence type="ECO:0000313" key="6">
    <source>
        <dbReference type="EMBL" id="OUS49225.1"/>
    </source>
</evidence>
<proteinExistence type="predicted"/>
<reference evidence="6" key="3">
    <citation type="submission" date="2017-04" db="EMBL/GenBank/DDBJ databases">
        <title>Population genomics of picophytoplankton unveils novel chromosome hypervariability.</title>
        <authorList>
            <consortium name="DOE Joint Genome Institute"/>
            <person name="Blanc-Mathieu R."/>
            <person name="Krasovec M."/>
            <person name="Hebrard M."/>
            <person name="Yau S."/>
            <person name="Desgranges E."/>
            <person name="Martin J."/>
            <person name="Schackwitz W."/>
            <person name="Kuo A."/>
            <person name="Salin G."/>
            <person name="Donnadieu C."/>
            <person name="Desdevises Y."/>
            <person name="Sanchez-Ferandin S."/>
            <person name="Moreau H."/>
            <person name="Rivals E."/>
            <person name="Grigoriev I.V."/>
            <person name="Grimsley N."/>
            <person name="Eyre-Walker A."/>
            <person name="Piganeau G."/>
        </authorList>
    </citation>
    <scope>NUCLEOTIDE SEQUENCE [LARGE SCALE GENOMIC DNA]</scope>
    <source>
        <strain evidence="6">RCC 1115</strain>
    </source>
</reference>
<dbReference type="InterPro" id="IPR002110">
    <property type="entry name" value="Ankyrin_rpt"/>
</dbReference>
<evidence type="ECO:0000256" key="3">
    <source>
        <dbReference type="PROSITE-ProRule" id="PRU00023"/>
    </source>
</evidence>
<dbReference type="InParanoid" id="Q01BL7"/>
<dbReference type="Gene3D" id="1.25.40.20">
    <property type="entry name" value="Ankyrin repeat-containing domain"/>
    <property type="match status" value="1"/>
</dbReference>
<evidence type="ECO:0000256" key="2">
    <source>
        <dbReference type="ARBA" id="ARBA00023043"/>
    </source>
</evidence>
<dbReference type="EMBL" id="KZ155771">
    <property type="protein sequence ID" value="OUS49225.1"/>
    <property type="molecule type" value="Genomic_DNA"/>
</dbReference>
<accession>Q01BL7</accession>
<accession>A0A454Y537</accession>
<dbReference type="Pfam" id="PF12796">
    <property type="entry name" value="Ank_2"/>
    <property type="match status" value="1"/>
</dbReference>
<feature type="repeat" description="ANK" evidence="3">
    <location>
        <begin position="204"/>
        <end position="239"/>
    </location>
</feature>
<gene>
    <name evidence="6" type="ORF">BE221DRAFT_65524</name>
    <name evidence="5" type="ORF">OT_ostta04g00280</name>
</gene>
<organism evidence="5 7">
    <name type="scientific">Ostreococcus tauri</name>
    <name type="common">Marine green alga</name>
    <dbReference type="NCBI Taxonomy" id="70448"/>
    <lineage>
        <taxon>Eukaryota</taxon>
        <taxon>Viridiplantae</taxon>
        <taxon>Chlorophyta</taxon>
        <taxon>Mamiellophyceae</taxon>
        <taxon>Mamiellales</taxon>
        <taxon>Bathycoccaceae</taxon>
        <taxon>Ostreococcus</taxon>
    </lineage>
</organism>
<name>Q01BL7_OSTTA</name>
<dbReference type="PANTHER" id="PTHR24166:SF48">
    <property type="entry name" value="PROTEIN VAPYRIN"/>
    <property type="match status" value="1"/>
</dbReference>
<dbReference type="KEGG" id="ota:OT_ostta04g00280"/>
<evidence type="ECO:0000256" key="1">
    <source>
        <dbReference type="ARBA" id="ARBA00022737"/>
    </source>
</evidence>
<evidence type="ECO:0000313" key="7">
    <source>
        <dbReference type="Proteomes" id="UP000009170"/>
    </source>
</evidence>
<dbReference type="SUPFAM" id="SSF48403">
    <property type="entry name" value="Ankyrin repeat"/>
    <property type="match status" value="1"/>
</dbReference>
<dbReference type="SMART" id="SM00248">
    <property type="entry name" value="ANK"/>
    <property type="match status" value="2"/>
</dbReference>
<dbReference type="PROSITE" id="PS50088">
    <property type="entry name" value="ANK_REPEAT"/>
    <property type="match status" value="2"/>
</dbReference>
<dbReference type="Proteomes" id="UP000195557">
    <property type="component" value="Unassembled WGS sequence"/>
</dbReference>
<protein>
    <submittedName>
        <fullName evidence="5">Ankyrin repeat</fullName>
    </submittedName>
    <submittedName>
        <fullName evidence="6">Putative NACHT domain protein</fullName>
    </submittedName>
</protein>
<keyword evidence="1" id="KW-0677">Repeat</keyword>